<sequence>MIVGDIGSGIIGVFTIGGLIWRVSCRGECAGLLGGPTGGLTDPAQGLGVMMPNCGRIGTRHGIGRFSSHCFQCVCKPLSCNTVTFNVSAAFKNDSSLSSGTAVPPVYMKSNNRRISSYSMSSSMIVVCSDDGCARSNSCR</sequence>
<organism evidence="1">
    <name type="scientific">Panstrongylus lignarius</name>
    <dbReference type="NCBI Taxonomy" id="156445"/>
    <lineage>
        <taxon>Eukaryota</taxon>
        <taxon>Metazoa</taxon>
        <taxon>Ecdysozoa</taxon>
        <taxon>Arthropoda</taxon>
        <taxon>Hexapoda</taxon>
        <taxon>Insecta</taxon>
        <taxon>Pterygota</taxon>
        <taxon>Neoptera</taxon>
        <taxon>Paraneoptera</taxon>
        <taxon>Hemiptera</taxon>
        <taxon>Heteroptera</taxon>
        <taxon>Panheteroptera</taxon>
        <taxon>Cimicomorpha</taxon>
        <taxon>Reduviidae</taxon>
        <taxon>Triatominae</taxon>
        <taxon>Panstrongylus</taxon>
    </lineage>
</organism>
<evidence type="ECO:0000313" key="1">
    <source>
        <dbReference type="EMBL" id="JAW14042.1"/>
    </source>
</evidence>
<dbReference type="AlphaFoldDB" id="A0A224XZK1"/>
<protein>
    <submittedName>
        <fullName evidence="1">Uncharacterized protein</fullName>
    </submittedName>
</protein>
<dbReference type="EMBL" id="GFTR01002384">
    <property type="protein sequence ID" value="JAW14042.1"/>
    <property type="molecule type" value="Transcribed_RNA"/>
</dbReference>
<accession>A0A224XZK1</accession>
<proteinExistence type="predicted"/>
<reference evidence="1" key="1">
    <citation type="journal article" date="2018" name="PLoS Negl. Trop. Dis.">
        <title>An insight into the salivary gland and fat body transcriptome of Panstrongylus lignarius (Hemiptera: Heteroptera), the main vector of Chagas disease in Peru.</title>
        <authorList>
            <person name="Nevoa J.C."/>
            <person name="Mendes M.T."/>
            <person name="da Silva M.V."/>
            <person name="Soares S.C."/>
            <person name="Oliveira C.J.F."/>
            <person name="Ribeiro J.M.C."/>
        </authorList>
    </citation>
    <scope>NUCLEOTIDE SEQUENCE</scope>
</reference>
<name>A0A224XZK1_9HEMI</name>